<dbReference type="Gene3D" id="2.40.40.20">
    <property type="match status" value="1"/>
</dbReference>
<dbReference type="Gene3D" id="2.20.25.90">
    <property type="entry name" value="ADC-like domains"/>
    <property type="match status" value="1"/>
</dbReference>
<keyword evidence="7 12" id="KW-0560">Oxidoreductase</keyword>
<dbReference type="OrthoDB" id="9816402at2"/>
<dbReference type="InterPro" id="IPR006656">
    <property type="entry name" value="Mopterin_OxRdtase"/>
</dbReference>
<dbReference type="InterPro" id="IPR041854">
    <property type="entry name" value="BFD-like_2Fe2S-bd_dom_sf"/>
</dbReference>
<dbReference type="EMBL" id="CYPW01000032">
    <property type="protein sequence ID" value="CUH53992.1"/>
    <property type="molecule type" value="Genomic_DNA"/>
</dbReference>
<evidence type="ECO:0000259" key="11">
    <source>
        <dbReference type="PROSITE" id="PS51669"/>
    </source>
</evidence>
<evidence type="ECO:0000256" key="2">
    <source>
        <dbReference type="ARBA" id="ARBA00001966"/>
    </source>
</evidence>
<keyword evidence="6" id="KW-0479">Metal-binding</keyword>
<keyword evidence="4" id="KW-0004">4Fe-4S</keyword>
<proteinExistence type="inferred from homology"/>
<dbReference type="InterPro" id="IPR006963">
    <property type="entry name" value="Mopterin_OxRdtase_4Fe-4S_dom"/>
</dbReference>
<protein>
    <submittedName>
        <fullName evidence="12">Nitrate reductase</fullName>
        <ecNumber evidence="12">1.7.99.4</ecNumber>
    </submittedName>
</protein>
<dbReference type="RefSeq" id="WP_058241146.1">
    <property type="nucleotide sequence ID" value="NZ_CYPW01000032.1"/>
</dbReference>
<dbReference type="InterPro" id="IPR007419">
    <property type="entry name" value="BFD-like_2Fe2S-bd_dom"/>
</dbReference>
<dbReference type="GO" id="GO:1990204">
    <property type="term" value="C:oxidoreductase complex"/>
    <property type="evidence" value="ECO:0007669"/>
    <property type="project" value="UniProtKB-ARBA"/>
</dbReference>
<dbReference type="PANTHER" id="PTHR43105:SF9">
    <property type="entry name" value="NADPH-FE(3+) OXIDOREDUCTASE SUBUNIT ALPHA"/>
    <property type="match status" value="1"/>
</dbReference>
<comment type="cofactor">
    <cofactor evidence="1">
        <name>Mo-bis(molybdopterin guanine dinucleotide)</name>
        <dbReference type="ChEBI" id="CHEBI:60539"/>
    </cofactor>
</comment>
<comment type="similarity">
    <text evidence="3">Belongs to the prokaryotic molybdopterin-containing oxidoreductase family. NasA/NapA/NarB subfamily.</text>
</comment>
<evidence type="ECO:0000256" key="1">
    <source>
        <dbReference type="ARBA" id="ARBA00001942"/>
    </source>
</evidence>
<evidence type="ECO:0000256" key="10">
    <source>
        <dbReference type="ARBA" id="ARBA00023063"/>
    </source>
</evidence>
<keyword evidence="5" id="KW-0500">Molybdenum</keyword>
<dbReference type="Gene3D" id="1.10.10.1100">
    <property type="entry name" value="BFD-like [2Fe-2S]-binding domain"/>
    <property type="match status" value="1"/>
</dbReference>
<dbReference type="InterPro" id="IPR041957">
    <property type="entry name" value="CT_Nitrate-R-NapA-like"/>
</dbReference>
<name>A0A0P1EUG8_9RHOB</name>
<dbReference type="InterPro" id="IPR006657">
    <property type="entry name" value="MoPterin_dinucl-bd_dom"/>
</dbReference>
<dbReference type="InterPro" id="IPR027467">
    <property type="entry name" value="MopterinOxRdtase_cofactor_BS"/>
</dbReference>
<comment type="cofactor">
    <cofactor evidence="2">
        <name>[4Fe-4S] cluster</name>
        <dbReference type="ChEBI" id="CHEBI:49883"/>
    </cofactor>
</comment>
<gene>
    <name evidence="12" type="primary">nasA</name>
    <name evidence="12" type="ORF">SHM7688_03461</name>
</gene>
<evidence type="ECO:0000256" key="3">
    <source>
        <dbReference type="ARBA" id="ARBA00008747"/>
    </source>
</evidence>
<evidence type="ECO:0000256" key="5">
    <source>
        <dbReference type="ARBA" id="ARBA00022505"/>
    </source>
</evidence>
<dbReference type="Pfam" id="PF04324">
    <property type="entry name" value="Fer2_BFD"/>
    <property type="match status" value="1"/>
</dbReference>
<organism evidence="12 13">
    <name type="scientific">Shimia marina</name>
    <dbReference type="NCBI Taxonomy" id="321267"/>
    <lineage>
        <taxon>Bacteria</taxon>
        <taxon>Pseudomonadati</taxon>
        <taxon>Pseudomonadota</taxon>
        <taxon>Alphaproteobacteria</taxon>
        <taxon>Rhodobacterales</taxon>
        <taxon>Roseobacteraceae</taxon>
    </lineage>
</organism>
<dbReference type="PANTHER" id="PTHR43105">
    <property type="entry name" value="RESPIRATORY NITRATE REDUCTASE"/>
    <property type="match status" value="1"/>
</dbReference>
<dbReference type="Pfam" id="PF04879">
    <property type="entry name" value="Molybdop_Fe4S4"/>
    <property type="match status" value="1"/>
</dbReference>
<dbReference type="Proteomes" id="UP000054823">
    <property type="component" value="Unassembled WGS sequence"/>
</dbReference>
<dbReference type="CDD" id="cd02754">
    <property type="entry name" value="MopB_Nitrate-R-NapA-like"/>
    <property type="match status" value="1"/>
</dbReference>
<dbReference type="PROSITE" id="PS00551">
    <property type="entry name" value="MOLYBDOPTERIN_PROK_1"/>
    <property type="match status" value="1"/>
</dbReference>
<keyword evidence="8" id="KW-0408">Iron</keyword>
<dbReference type="PROSITE" id="PS51669">
    <property type="entry name" value="4FE4S_MOW_BIS_MGD"/>
    <property type="match status" value="1"/>
</dbReference>
<dbReference type="GO" id="GO:0046872">
    <property type="term" value="F:metal ion binding"/>
    <property type="evidence" value="ECO:0007669"/>
    <property type="project" value="UniProtKB-KW"/>
</dbReference>
<dbReference type="InterPro" id="IPR009010">
    <property type="entry name" value="Asp_de-COase-like_dom_sf"/>
</dbReference>
<dbReference type="Gene3D" id="3.40.50.740">
    <property type="match status" value="1"/>
</dbReference>
<dbReference type="Pfam" id="PF01568">
    <property type="entry name" value="Molydop_binding"/>
    <property type="match status" value="1"/>
</dbReference>
<keyword evidence="10" id="KW-0534">Nitrate assimilation</keyword>
<evidence type="ECO:0000256" key="6">
    <source>
        <dbReference type="ARBA" id="ARBA00022723"/>
    </source>
</evidence>
<dbReference type="Gene3D" id="3.40.228.10">
    <property type="entry name" value="Dimethylsulfoxide Reductase, domain 2"/>
    <property type="match status" value="1"/>
</dbReference>
<dbReference type="AlphaFoldDB" id="A0A0P1EUG8"/>
<dbReference type="GO" id="GO:0016020">
    <property type="term" value="C:membrane"/>
    <property type="evidence" value="ECO:0007669"/>
    <property type="project" value="TreeGrafter"/>
</dbReference>
<evidence type="ECO:0000313" key="12">
    <source>
        <dbReference type="EMBL" id="CUH53992.1"/>
    </source>
</evidence>
<keyword evidence="13" id="KW-1185">Reference proteome</keyword>
<dbReference type="Pfam" id="PF00384">
    <property type="entry name" value="Molybdopterin"/>
    <property type="match status" value="1"/>
</dbReference>
<dbReference type="SUPFAM" id="SSF50692">
    <property type="entry name" value="ADC-like"/>
    <property type="match status" value="1"/>
</dbReference>
<dbReference type="GO" id="GO:0051539">
    <property type="term" value="F:4 iron, 4 sulfur cluster binding"/>
    <property type="evidence" value="ECO:0007669"/>
    <property type="project" value="UniProtKB-KW"/>
</dbReference>
<keyword evidence="9" id="KW-0411">Iron-sulfur</keyword>
<feature type="domain" description="4Fe-4S Mo/W bis-MGD-type" evidence="11">
    <location>
        <begin position="2"/>
        <end position="58"/>
    </location>
</feature>
<dbReference type="GO" id="GO:0043546">
    <property type="term" value="F:molybdopterin cofactor binding"/>
    <property type="evidence" value="ECO:0007669"/>
    <property type="project" value="InterPro"/>
</dbReference>
<dbReference type="SUPFAM" id="SSF53706">
    <property type="entry name" value="Formate dehydrogenase/DMSO reductase, domains 1-3"/>
    <property type="match status" value="1"/>
</dbReference>
<evidence type="ECO:0000256" key="7">
    <source>
        <dbReference type="ARBA" id="ARBA00023002"/>
    </source>
</evidence>
<dbReference type="SMART" id="SM00926">
    <property type="entry name" value="Molybdop_Fe4S4"/>
    <property type="match status" value="1"/>
</dbReference>
<dbReference type="EC" id="1.7.99.4" evidence="12"/>
<evidence type="ECO:0000256" key="4">
    <source>
        <dbReference type="ARBA" id="ARBA00022485"/>
    </source>
</evidence>
<evidence type="ECO:0000313" key="13">
    <source>
        <dbReference type="Proteomes" id="UP000054823"/>
    </source>
</evidence>
<evidence type="ECO:0000256" key="8">
    <source>
        <dbReference type="ARBA" id="ARBA00023004"/>
    </source>
</evidence>
<dbReference type="GO" id="GO:0016491">
    <property type="term" value="F:oxidoreductase activity"/>
    <property type="evidence" value="ECO:0007669"/>
    <property type="project" value="UniProtKB-KW"/>
</dbReference>
<dbReference type="GO" id="GO:0042128">
    <property type="term" value="P:nitrate assimilation"/>
    <property type="evidence" value="ECO:0007669"/>
    <property type="project" value="UniProtKB-KW"/>
</dbReference>
<sequence>MSTVTCTTCPYCGTGCGVRAALQTDGSVEISGDPDHPANFGRLCSKGSALGETVSTEGRLLAPKIGQRPAAWDEALDVVAEGFQHAIDTYGPDSVAFYVSGQLLTEDYYVANKLIKGYIGTANIDTNSRLCMASTVAGHKRAFGTDTVPGTYEDLEAADLVVLTGSNLAWCHPVLYQRLAAAKAARPSMKVVVVDPRRTATCDIADLHLALRPGTDIALFNHLLCQLHELGVIDSTYVSAHVAGFDAALDAASGTDVQVTGLSHKDLSTFVSWWATTEKTVTVFSQGVNQSDHGTDKVNAIINCHLASGRIGKEGMGPLSVTGQPNAMGGREVGGLANMLANHLEIAEPSHRALVQDFWASPTIVTSQGLKAGDLFKAVKGGKIKALWVMCTNPAVSMPNASEVRAAIASCDFVVVSDMFDTTETAQLADVVLPATGWGEKTGTVTNSDRTISRQRGFLPPAGQSRHDWQIICDVAKRLGFEDGFAFDSPADIFKEYAELSGKAAQLGVDFDISGFAQISPDDYDALSPTRWPYPAENTANARFFAEGGFFTPSRRANMIAVRQPDHKTPEANTTFRLNTGRIRDQWHTTTRTGRAARLNQHYGEPFVEIHPEDALQLGLRPAELAVLENHYGRAVMRVLVTDRVARGAPFAPIHWTMQTASEGCVSDVVHPVFDPVSGQPDSKSSYVAIRPFLPKWYGFVVSAQEIAPKTAYWAKSRTSHGWQYEIAHDEMPDCWESFARGVFEAPDALASSVIDTNQSKARIALHQGDKLLGALYTDTRPVSLSRSFAASLLNSRGEGILAGRAGANQPDPGATVCACFNVGVNTILNAIDAQSLVTVEEIGTALAAGTNCGSCKPELAALLNTKLARTAAE</sequence>
<reference evidence="12 13" key="1">
    <citation type="submission" date="2015-09" db="EMBL/GenBank/DDBJ databases">
        <authorList>
            <consortium name="Swine Surveillance"/>
        </authorList>
    </citation>
    <scope>NUCLEOTIDE SEQUENCE [LARGE SCALE GENOMIC DNA]</scope>
    <source>
        <strain evidence="12 13">CECT 7688</strain>
    </source>
</reference>
<evidence type="ECO:0000256" key="9">
    <source>
        <dbReference type="ARBA" id="ARBA00023014"/>
    </source>
</evidence>
<dbReference type="InterPro" id="IPR050123">
    <property type="entry name" value="Prok_molybdopt-oxidoreductase"/>
</dbReference>
<dbReference type="GO" id="GO:0045333">
    <property type="term" value="P:cellular respiration"/>
    <property type="evidence" value="ECO:0007669"/>
    <property type="project" value="UniProtKB-ARBA"/>
</dbReference>
<dbReference type="CDD" id="cd02791">
    <property type="entry name" value="MopB_CT_Nitrate-R-NapA-like"/>
    <property type="match status" value="1"/>
</dbReference>
<dbReference type="STRING" id="321267.SHM7688_03461"/>
<accession>A0A0P1EUG8</accession>